<dbReference type="RefSeq" id="WP_009767412.1">
    <property type="nucleotide sequence ID" value="NZ_ANIN01000001.1"/>
</dbReference>
<dbReference type="eggNOG" id="COG0318">
    <property type="taxonomic scope" value="Bacteria"/>
</dbReference>
<dbReference type="CDD" id="cd05936">
    <property type="entry name" value="FC-FACS_FadD_like"/>
    <property type="match status" value="1"/>
</dbReference>
<sequence>MPQNLANTASKKPVWAISYERYHIQPNIHLPDFNSSLIDLLESRLWQFADRNAYISGQQTLSYHELDCQSKIVANYLQSQGFQTGERIGIMLPNLLHYPIIALGIVRAGMVLVSVNPIHTERELVHQLKDSGIKALFLLDKFQNHLTKITDQLPCLEQVIICQDSDFMGYFANQLSSLVNIGFGVQLQQNLTWFSKKQKLIKRVYFCQLKKHSHNHTYEKPNLTLADVVLVQYTGGTTGVARGAMLTHGNIIANILQIDNLLRSAYDECDDDVDVVLSALPLYHVFSFSICCMLLIYRGFCGLLIVNPRNVNSIIDALAQHPASFILGVNTLFHALLQQRRFRKLDFSHLKATIGGGMAILPKIAHTWQHITGTPIVEGYGLSETAPVVAFNPLTIASFTNKIGIPAPATDVKIINDAEQEVPIGERGEIVVKGPQVMKGYQNLPNETEQSFTKNGYLRTGDIGIMDERGFIKVVDRKKDMILVSGFNVYPNEIEAVMLEHPDVVECVAIGIPSALRGEEPKIFVVKSNPLLSEKALIEFGRQNLTGYKRPRHVAFVDSLPKSAVGKILRHELRKREGLI</sequence>
<organism evidence="10 11">
    <name type="scientific">Moraxella macacae 0408225</name>
    <dbReference type="NCBI Taxonomy" id="1230338"/>
    <lineage>
        <taxon>Bacteria</taxon>
        <taxon>Pseudomonadati</taxon>
        <taxon>Pseudomonadota</taxon>
        <taxon>Gammaproteobacteria</taxon>
        <taxon>Moraxellales</taxon>
        <taxon>Moraxellaceae</taxon>
        <taxon>Moraxella</taxon>
    </lineage>
</organism>
<dbReference type="Gene3D" id="3.40.50.980">
    <property type="match status" value="2"/>
</dbReference>
<dbReference type="OrthoDB" id="9803968at2"/>
<feature type="domain" description="AMP-binding enzyme C-terminal" evidence="9">
    <location>
        <begin position="493"/>
        <end position="567"/>
    </location>
</feature>
<keyword evidence="4" id="KW-0472">Membrane</keyword>
<evidence type="ECO:0000259" key="9">
    <source>
        <dbReference type="Pfam" id="PF13193"/>
    </source>
</evidence>
<dbReference type="PANTHER" id="PTHR43767:SF8">
    <property type="entry name" value="LONG-CHAIN-FATTY-ACID--COA LIGASE"/>
    <property type="match status" value="1"/>
</dbReference>
<evidence type="ECO:0000256" key="4">
    <source>
        <dbReference type="ARBA" id="ARBA00023136"/>
    </source>
</evidence>
<evidence type="ECO:0000313" key="10">
    <source>
        <dbReference type="EMBL" id="ELA09593.1"/>
    </source>
</evidence>
<dbReference type="GO" id="GO:0016020">
    <property type="term" value="C:membrane"/>
    <property type="evidence" value="ECO:0007669"/>
    <property type="project" value="UniProtKB-SubCell"/>
</dbReference>
<dbReference type="InterPro" id="IPR000873">
    <property type="entry name" value="AMP-dep_synth/lig_dom"/>
</dbReference>
<evidence type="ECO:0000256" key="6">
    <source>
        <dbReference type="ARBA" id="ARBA00039545"/>
    </source>
</evidence>
<comment type="subcellular location">
    <subcellularLocation>
        <location evidence="1">Membrane</location>
        <topology evidence="1">Peripheral membrane protein</topology>
    </subcellularLocation>
</comment>
<evidence type="ECO:0000256" key="1">
    <source>
        <dbReference type="ARBA" id="ARBA00004170"/>
    </source>
</evidence>
<dbReference type="Gene3D" id="2.30.38.10">
    <property type="entry name" value="Luciferase, Domain 3"/>
    <property type="match status" value="1"/>
</dbReference>
<dbReference type="Gene3D" id="3.30.300.30">
    <property type="match status" value="1"/>
</dbReference>
<feature type="domain" description="AMP-dependent synthetase/ligase" evidence="8">
    <location>
        <begin position="47"/>
        <end position="441"/>
    </location>
</feature>
<dbReference type="SUPFAM" id="SSF56801">
    <property type="entry name" value="Acetyl-CoA synthetase-like"/>
    <property type="match status" value="1"/>
</dbReference>
<evidence type="ECO:0000256" key="2">
    <source>
        <dbReference type="ARBA" id="ARBA00005005"/>
    </source>
</evidence>
<evidence type="ECO:0000256" key="7">
    <source>
        <dbReference type="ARBA" id="ARBA00042773"/>
    </source>
</evidence>
<dbReference type="Pfam" id="PF13193">
    <property type="entry name" value="AMP-binding_C"/>
    <property type="match status" value="1"/>
</dbReference>
<dbReference type="EMBL" id="ANIN01000001">
    <property type="protein sequence ID" value="ELA09593.1"/>
    <property type="molecule type" value="Genomic_DNA"/>
</dbReference>
<accession>L2FAY3</accession>
<dbReference type="STRING" id="1230338.MOMA_04285"/>
<name>L2FAY3_9GAMM</name>
<dbReference type="PATRIC" id="fig|1230338.3.peg.931"/>
<dbReference type="GO" id="GO:0004467">
    <property type="term" value="F:long-chain fatty acid-CoA ligase activity"/>
    <property type="evidence" value="ECO:0007669"/>
    <property type="project" value="UniProtKB-EC"/>
</dbReference>
<proteinExistence type="predicted"/>
<comment type="caution">
    <text evidence="10">The sequence shown here is derived from an EMBL/GenBank/DDBJ whole genome shotgun (WGS) entry which is preliminary data.</text>
</comment>
<dbReference type="InterPro" id="IPR045851">
    <property type="entry name" value="AMP-bd_C_sf"/>
</dbReference>
<evidence type="ECO:0000313" key="11">
    <source>
        <dbReference type="Proteomes" id="UP000023795"/>
    </source>
</evidence>
<evidence type="ECO:0000259" key="8">
    <source>
        <dbReference type="Pfam" id="PF00501"/>
    </source>
</evidence>
<dbReference type="InterPro" id="IPR020845">
    <property type="entry name" value="AMP-binding_CS"/>
</dbReference>
<protein>
    <recommendedName>
        <fullName evidence="6">Long-chain-fatty-acid--CoA ligase</fullName>
        <ecNumber evidence="5">6.2.1.3</ecNumber>
    </recommendedName>
    <alternativeName>
        <fullName evidence="7">Long-chain acyl-CoA synthetase</fullName>
    </alternativeName>
</protein>
<evidence type="ECO:0000256" key="3">
    <source>
        <dbReference type="ARBA" id="ARBA00022598"/>
    </source>
</evidence>
<keyword evidence="3 10" id="KW-0436">Ligase</keyword>
<evidence type="ECO:0000256" key="5">
    <source>
        <dbReference type="ARBA" id="ARBA00026121"/>
    </source>
</evidence>
<dbReference type="PROSITE" id="PS00455">
    <property type="entry name" value="AMP_BINDING"/>
    <property type="match status" value="1"/>
</dbReference>
<reference evidence="10 11" key="1">
    <citation type="journal article" date="2013" name="Genome Announc.">
        <title>Genome Sequence of Moraxella macacae 0408225, a Novel Bacterial Species Isolated from a Cynomolgus Macaque with Epistaxis.</title>
        <authorList>
            <person name="Ladner J.T."/>
            <person name="Whitehouse C.A."/>
            <person name="Koroleva G.I."/>
            <person name="Palacios G.F."/>
        </authorList>
    </citation>
    <scope>NUCLEOTIDE SEQUENCE [LARGE SCALE GENOMIC DNA]</scope>
    <source>
        <strain evidence="10 11">0408225</strain>
    </source>
</reference>
<dbReference type="InterPro" id="IPR025110">
    <property type="entry name" value="AMP-bd_C"/>
</dbReference>
<dbReference type="EC" id="6.2.1.3" evidence="5"/>
<dbReference type="PANTHER" id="PTHR43767">
    <property type="entry name" value="LONG-CHAIN-FATTY-ACID--COA LIGASE"/>
    <property type="match status" value="1"/>
</dbReference>
<dbReference type="AlphaFoldDB" id="L2FAY3"/>
<dbReference type="Proteomes" id="UP000023795">
    <property type="component" value="Unassembled WGS sequence"/>
</dbReference>
<gene>
    <name evidence="10" type="ORF">MOMA_04285</name>
</gene>
<dbReference type="Pfam" id="PF00501">
    <property type="entry name" value="AMP-binding"/>
    <property type="match status" value="1"/>
</dbReference>
<dbReference type="InterPro" id="IPR050237">
    <property type="entry name" value="ATP-dep_AMP-bd_enzyme"/>
</dbReference>
<keyword evidence="11" id="KW-1185">Reference proteome</keyword>
<comment type="pathway">
    <text evidence="2">Lipid metabolism; fatty acid beta-oxidation.</text>
</comment>